<evidence type="ECO:0000256" key="4">
    <source>
        <dbReference type="ARBA" id="ARBA00023242"/>
    </source>
</evidence>
<dbReference type="GO" id="GO:0003677">
    <property type="term" value="F:DNA binding"/>
    <property type="evidence" value="ECO:0007669"/>
    <property type="project" value="UniProtKB-KW"/>
</dbReference>
<gene>
    <name evidence="5" type="ORF">BDV24DRAFT_153935</name>
</gene>
<dbReference type="GO" id="GO:0008270">
    <property type="term" value="F:zinc ion binding"/>
    <property type="evidence" value="ECO:0007669"/>
    <property type="project" value="InterPro"/>
</dbReference>
<evidence type="ECO:0000256" key="2">
    <source>
        <dbReference type="ARBA" id="ARBA00023125"/>
    </source>
</evidence>
<dbReference type="InterPro" id="IPR036864">
    <property type="entry name" value="Zn2-C6_fun-type_DNA-bd_sf"/>
</dbReference>
<keyword evidence="3" id="KW-0804">Transcription</keyword>
<organism evidence="5">
    <name type="scientific">Aspergillus arachidicola</name>
    <dbReference type="NCBI Taxonomy" id="656916"/>
    <lineage>
        <taxon>Eukaryota</taxon>
        <taxon>Fungi</taxon>
        <taxon>Dikarya</taxon>
        <taxon>Ascomycota</taxon>
        <taxon>Pezizomycotina</taxon>
        <taxon>Eurotiomycetes</taxon>
        <taxon>Eurotiomycetidae</taxon>
        <taxon>Eurotiales</taxon>
        <taxon>Aspergillaceae</taxon>
        <taxon>Aspergillus</taxon>
        <taxon>Aspergillus subgen. Circumdati</taxon>
    </lineage>
</organism>
<dbReference type="SUPFAM" id="SSF57701">
    <property type="entry name" value="Zn2/Cys6 DNA-binding domain"/>
    <property type="match status" value="1"/>
</dbReference>
<keyword evidence="1" id="KW-0805">Transcription regulation</keyword>
<dbReference type="AlphaFoldDB" id="A0A5N6XXN5"/>
<name>A0A5N6XXN5_9EURO</name>
<dbReference type="GO" id="GO:0000981">
    <property type="term" value="F:DNA-binding transcription factor activity, RNA polymerase II-specific"/>
    <property type="evidence" value="ECO:0007669"/>
    <property type="project" value="InterPro"/>
</dbReference>
<dbReference type="EMBL" id="ML737173">
    <property type="protein sequence ID" value="KAE8337911.1"/>
    <property type="molecule type" value="Genomic_DNA"/>
</dbReference>
<evidence type="ECO:0008006" key="6">
    <source>
        <dbReference type="Google" id="ProtNLM"/>
    </source>
</evidence>
<evidence type="ECO:0000256" key="3">
    <source>
        <dbReference type="ARBA" id="ARBA00023163"/>
    </source>
</evidence>
<accession>A0A5N6XXN5</accession>
<keyword evidence="4" id="KW-0539">Nucleus</keyword>
<reference evidence="5" key="1">
    <citation type="submission" date="2019-04" db="EMBL/GenBank/DDBJ databases">
        <title>Friends and foes A comparative genomics study of 23 Aspergillus species from section Flavi.</title>
        <authorList>
            <consortium name="DOE Joint Genome Institute"/>
            <person name="Kjaerbolling I."/>
            <person name="Vesth T."/>
            <person name="Frisvad J.C."/>
            <person name="Nybo J.L."/>
            <person name="Theobald S."/>
            <person name="Kildgaard S."/>
            <person name="Isbrandt T."/>
            <person name="Kuo A."/>
            <person name="Sato A."/>
            <person name="Lyhne E.K."/>
            <person name="Kogle M.E."/>
            <person name="Wiebenga A."/>
            <person name="Kun R.S."/>
            <person name="Lubbers R.J."/>
            <person name="Makela M.R."/>
            <person name="Barry K."/>
            <person name="Chovatia M."/>
            <person name="Clum A."/>
            <person name="Daum C."/>
            <person name="Haridas S."/>
            <person name="He G."/>
            <person name="LaButti K."/>
            <person name="Lipzen A."/>
            <person name="Mondo S."/>
            <person name="Riley R."/>
            <person name="Salamov A."/>
            <person name="Simmons B.A."/>
            <person name="Magnuson J.K."/>
            <person name="Henrissat B."/>
            <person name="Mortensen U.H."/>
            <person name="Larsen T.O."/>
            <person name="Devries R.P."/>
            <person name="Grigoriev I.V."/>
            <person name="Machida M."/>
            <person name="Baker S.E."/>
            <person name="Andersen M.R."/>
        </authorList>
    </citation>
    <scope>NUCLEOTIDE SEQUENCE</scope>
    <source>
        <strain evidence="5">CBS 117612</strain>
    </source>
</reference>
<protein>
    <recommendedName>
        <fullName evidence="6">Zn(2)-C6 fungal-type domain-containing protein</fullName>
    </recommendedName>
</protein>
<evidence type="ECO:0000256" key="1">
    <source>
        <dbReference type="ARBA" id="ARBA00023015"/>
    </source>
</evidence>
<dbReference type="Proteomes" id="UP000325558">
    <property type="component" value="Unassembled WGS sequence"/>
</dbReference>
<proteinExistence type="predicted"/>
<keyword evidence="2" id="KW-0238">DNA-binding</keyword>
<sequence>MAARRLTPSSEHSHSTSSIRKKVCKACDRCRLKKSKCDGFSPCSRKKAQDRQQQLLLVYGLQELYRRNVEGGGWPGEHLKLGYNGHPLTHGLLMRLGGLGGIKDKDFEKIPRSCNKICRVPILACNARNHLILASKALNYYSPTRAFRLMPSPGILCRRHHRPIALRLVHPIKAEPQIPDIPQIEPTMHMQGVVNPLALQYPHKWPSIGFNSLDEEDLMSTAYYYNKAVSIFQCEFEDIDQFFNQSSTEIASI</sequence>
<dbReference type="CDD" id="cd00067">
    <property type="entry name" value="GAL4"/>
    <property type="match status" value="1"/>
</dbReference>
<dbReference type="GO" id="GO:0009893">
    <property type="term" value="P:positive regulation of metabolic process"/>
    <property type="evidence" value="ECO:0007669"/>
    <property type="project" value="UniProtKB-ARBA"/>
</dbReference>
<dbReference type="InterPro" id="IPR001138">
    <property type="entry name" value="Zn2Cys6_DnaBD"/>
</dbReference>
<evidence type="ECO:0000313" key="5">
    <source>
        <dbReference type="EMBL" id="KAE8337911.1"/>
    </source>
</evidence>
<dbReference type="OrthoDB" id="4151048at2759"/>